<dbReference type="InterPro" id="IPR003599">
    <property type="entry name" value="Ig_sub"/>
</dbReference>
<dbReference type="InterPro" id="IPR013783">
    <property type="entry name" value="Ig-like_fold"/>
</dbReference>
<proteinExistence type="predicted"/>
<gene>
    <name evidence="3" type="ORF">Q5P01_000415</name>
</gene>
<evidence type="ECO:0000256" key="1">
    <source>
        <dbReference type="SAM" id="MobiDB-lite"/>
    </source>
</evidence>
<sequence length="330" mass="36272">MSHFTVSGEHVYITVRDGGDVTLPCENVIEGQDKCDGTDWIFSQPQHESAELVKSGQINKTQISNRLSVTETCSLVIKNVTDKDFGLYSCRQEGLSEYSVVELSVVNITEHKDNNQVTLSCSVWTYDPCRHTVNWLFKGQMVEKDHVSLKISESDCSARVTVEDTHFVLRDKSDLLKCNVTDPITRKVQQFPFRRQSSGGETGEDTTTTSGPEQTTKSDTDTGTDASVTWKGWWTWLIAVIVGNETQLEEKTALSLNPAEPQSGPGTRQDTTDPEDGLSYASVNFTRTTGKSKVQIKDEGDDEGEAVTYSSVKTSAGASTDPSSLYAAVN</sequence>
<feature type="region of interest" description="Disordered" evidence="1">
    <location>
        <begin position="252"/>
        <end position="284"/>
    </location>
</feature>
<dbReference type="Proteomes" id="UP001187415">
    <property type="component" value="Unassembled WGS sequence"/>
</dbReference>
<dbReference type="Gene3D" id="2.60.40.10">
    <property type="entry name" value="Immunoglobulins"/>
    <property type="match status" value="2"/>
</dbReference>
<accession>A0AA88LMF5</accession>
<dbReference type="InterPro" id="IPR007110">
    <property type="entry name" value="Ig-like_dom"/>
</dbReference>
<feature type="compositionally biased region" description="Polar residues" evidence="1">
    <location>
        <begin position="311"/>
        <end position="323"/>
    </location>
</feature>
<organism evidence="3 4">
    <name type="scientific">Channa striata</name>
    <name type="common">Snakehead murrel</name>
    <name type="synonym">Ophicephalus striatus</name>
    <dbReference type="NCBI Taxonomy" id="64152"/>
    <lineage>
        <taxon>Eukaryota</taxon>
        <taxon>Metazoa</taxon>
        <taxon>Chordata</taxon>
        <taxon>Craniata</taxon>
        <taxon>Vertebrata</taxon>
        <taxon>Euteleostomi</taxon>
        <taxon>Actinopterygii</taxon>
        <taxon>Neopterygii</taxon>
        <taxon>Teleostei</taxon>
        <taxon>Neoteleostei</taxon>
        <taxon>Acanthomorphata</taxon>
        <taxon>Anabantaria</taxon>
        <taxon>Anabantiformes</taxon>
        <taxon>Channoidei</taxon>
        <taxon>Channidae</taxon>
        <taxon>Channa</taxon>
    </lineage>
</organism>
<feature type="compositionally biased region" description="Polar residues" evidence="1">
    <location>
        <begin position="214"/>
        <end position="225"/>
    </location>
</feature>
<dbReference type="PROSITE" id="PS50835">
    <property type="entry name" value="IG_LIKE"/>
    <property type="match status" value="1"/>
</dbReference>
<reference evidence="3" key="1">
    <citation type="submission" date="2023-07" db="EMBL/GenBank/DDBJ databases">
        <title>Chromosome-level Genome Assembly of Striped Snakehead (Channa striata).</title>
        <authorList>
            <person name="Liu H."/>
        </authorList>
    </citation>
    <scope>NUCLEOTIDE SEQUENCE</scope>
    <source>
        <strain evidence="3">Gz</strain>
        <tissue evidence="3">Muscle</tissue>
    </source>
</reference>
<comment type="caution">
    <text evidence="3">The sequence shown here is derived from an EMBL/GenBank/DDBJ whole genome shotgun (WGS) entry which is preliminary data.</text>
</comment>
<keyword evidence="4" id="KW-1185">Reference proteome</keyword>
<evidence type="ECO:0000313" key="4">
    <source>
        <dbReference type="Proteomes" id="UP001187415"/>
    </source>
</evidence>
<name>A0AA88LMF5_CHASR</name>
<feature type="region of interest" description="Disordered" evidence="1">
    <location>
        <begin position="311"/>
        <end position="330"/>
    </location>
</feature>
<dbReference type="PANTHER" id="PTHR11422">
    <property type="entry name" value="T-CELL SURFACE GLYCOPROTEIN CD4"/>
    <property type="match status" value="1"/>
</dbReference>
<feature type="region of interest" description="Disordered" evidence="1">
    <location>
        <begin position="189"/>
        <end position="225"/>
    </location>
</feature>
<dbReference type="SUPFAM" id="SSF48726">
    <property type="entry name" value="Immunoglobulin"/>
    <property type="match status" value="2"/>
</dbReference>
<dbReference type="Pfam" id="PF07686">
    <property type="entry name" value="V-set"/>
    <property type="match status" value="1"/>
</dbReference>
<evidence type="ECO:0000313" key="3">
    <source>
        <dbReference type="EMBL" id="KAK2814466.1"/>
    </source>
</evidence>
<protein>
    <recommendedName>
        <fullName evidence="2">Ig-like domain-containing protein</fullName>
    </recommendedName>
</protein>
<dbReference type="EMBL" id="JAUPFM010000043">
    <property type="protein sequence ID" value="KAK2814466.1"/>
    <property type="molecule type" value="Genomic_DNA"/>
</dbReference>
<feature type="domain" description="Ig-like" evidence="2">
    <location>
        <begin position="113"/>
        <end position="189"/>
    </location>
</feature>
<dbReference type="InterPro" id="IPR013106">
    <property type="entry name" value="Ig_V-set"/>
</dbReference>
<evidence type="ECO:0000259" key="2">
    <source>
        <dbReference type="PROSITE" id="PS50835"/>
    </source>
</evidence>
<dbReference type="InterPro" id="IPR036179">
    <property type="entry name" value="Ig-like_dom_sf"/>
</dbReference>
<dbReference type="SMART" id="SM00409">
    <property type="entry name" value="IG"/>
    <property type="match status" value="1"/>
</dbReference>
<dbReference type="AlphaFoldDB" id="A0AA88LMF5"/>